<dbReference type="CDD" id="cd02966">
    <property type="entry name" value="TlpA_like_family"/>
    <property type="match status" value="1"/>
</dbReference>
<proteinExistence type="predicted"/>
<sequence length="159" mass="16654">MGKLVEDGPKPLPEFGFTDAAGAEHGVAAFAGQGLLINCWATWCGPCVEEMPALDRAQAVLAGEGIRVLALSSDRGGKAAVEPFFRDKGIGRLGLWLDPKGAAQRALGVRGLPTTVVVDRQGRERARLEGAAAWDQPAMLAEIRRLVGPAAAPADQSKT</sequence>
<feature type="domain" description="Thioredoxin" evidence="5">
    <location>
        <begin position="6"/>
        <end position="148"/>
    </location>
</feature>
<dbReference type="InterPro" id="IPR013740">
    <property type="entry name" value="Redoxin"/>
</dbReference>
<evidence type="ECO:0000256" key="4">
    <source>
        <dbReference type="ARBA" id="ARBA00023284"/>
    </source>
</evidence>
<dbReference type="Proteomes" id="UP000249065">
    <property type="component" value="Unassembled WGS sequence"/>
</dbReference>
<reference evidence="7" key="1">
    <citation type="submission" date="2018-06" db="EMBL/GenBank/DDBJ databases">
        <authorList>
            <person name="Khan S.A."/>
        </authorList>
    </citation>
    <scope>NUCLEOTIDE SEQUENCE [LARGE SCALE GENOMIC DNA]</scope>
    <source>
        <strain evidence="7">DB-1506</strain>
    </source>
</reference>
<dbReference type="PANTHER" id="PTHR42852:SF6">
    <property type="entry name" value="THIOL:DISULFIDE INTERCHANGE PROTEIN DSBE"/>
    <property type="match status" value="1"/>
</dbReference>
<name>A0A327MKC4_9PROT</name>
<dbReference type="PROSITE" id="PS00194">
    <property type="entry name" value="THIOREDOXIN_1"/>
    <property type="match status" value="1"/>
</dbReference>
<evidence type="ECO:0000256" key="3">
    <source>
        <dbReference type="ARBA" id="ARBA00023157"/>
    </source>
</evidence>
<dbReference type="SUPFAM" id="SSF52833">
    <property type="entry name" value="Thioredoxin-like"/>
    <property type="match status" value="1"/>
</dbReference>
<gene>
    <name evidence="6" type="ORF">DOO78_00270</name>
</gene>
<dbReference type="PANTHER" id="PTHR42852">
    <property type="entry name" value="THIOL:DISULFIDE INTERCHANGE PROTEIN DSBE"/>
    <property type="match status" value="1"/>
</dbReference>
<keyword evidence="2" id="KW-0201">Cytochrome c-type biogenesis</keyword>
<keyword evidence="3" id="KW-1015">Disulfide bond</keyword>
<dbReference type="GO" id="GO:0030313">
    <property type="term" value="C:cell envelope"/>
    <property type="evidence" value="ECO:0007669"/>
    <property type="project" value="UniProtKB-SubCell"/>
</dbReference>
<dbReference type="InterPro" id="IPR017937">
    <property type="entry name" value="Thioredoxin_CS"/>
</dbReference>
<dbReference type="EMBL" id="QLIX01000001">
    <property type="protein sequence ID" value="RAI60608.1"/>
    <property type="molecule type" value="Genomic_DNA"/>
</dbReference>
<dbReference type="GO" id="GO:0017004">
    <property type="term" value="P:cytochrome complex assembly"/>
    <property type="evidence" value="ECO:0007669"/>
    <property type="project" value="UniProtKB-KW"/>
</dbReference>
<evidence type="ECO:0000313" key="6">
    <source>
        <dbReference type="EMBL" id="RAI60608.1"/>
    </source>
</evidence>
<comment type="caution">
    <text evidence="6">The sequence shown here is derived from an EMBL/GenBank/DDBJ whole genome shotgun (WGS) entry which is preliminary data.</text>
</comment>
<evidence type="ECO:0000313" key="7">
    <source>
        <dbReference type="Proteomes" id="UP000249065"/>
    </source>
</evidence>
<evidence type="ECO:0000256" key="2">
    <source>
        <dbReference type="ARBA" id="ARBA00022748"/>
    </source>
</evidence>
<accession>A0A327MKC4</accession>
<dbReference type="GO" id="GO:0015036">
    <property type="term" value="F:disulfide oxidoreductase activity"/>
    <property type="evidence" value="ECO:0007669"/>
    <property type="project" value="UniProtKB-ARBA"/>
</dbReference>
<keyword evidence="4" id="KW-0676">Redox-active center</keyword>
<evidence type="ECO:0000256" key="1">
    <source>
        <dbReference type="ARBA" id="ARBA00004196"/>
    </source>
</evidence>
<dbReference type="InterPro" id="IPR050553">
    <property type="entry name" value="Thioredoxin_ResA/DsbE_sf"/>
</dbReference>
<dbReference type="AlphaFoldDB" id="A0A327MKC4"/>
<dbReference type="OrthoDB" id="9799347at2"/>
<keyword evidence="7" id="KW-1185">Reference proteome</keyword>
<dbReference type="Gene3D" id="3.40.30.10">
    <property type="entry name" value="Glutaredoxin"/>
    <property type="match status" value="1"/>
</dbReference>
<dbReference type="InterPro" id="IPR036249">
    <property type="entry name" value="Thioredoxin-like_sf"/>
</dbReference>
<evidence type="ECO:0000259" key="5">
    <source>
        <dbReference type="PROSITE" id="PS51352"/>
    </source>
</evidence>
<dbReference type="InterPro" id="IPR013766">
    <property type="entry name" value="Thioredoxin_domain"/>
</dbReference>
<dbReference type="Pfam" id="PF08534">
    <property type="entry name" value="Redoxin"/>
    <property type="match status" value="1"/>
</dbReference>
<comment type="subcellular location">
    <subcellularLocation>
        <location evidence="1">Cell envelope</location>
    </subcellularLocation>
</comment>
<protein>
    <submittedName>
        <fullName evidence="6">TlpA family protein disulfide reductase</fullName>
    </submittedName>
</protein>
<organism evidence="6 7">
    <name type="scientific">Roseicella frigidaeris</name>
    <dbReference type="NCBI Taxonomy" id="2230885"/>
    <lineage>
        <taxon>Bacteria</taxon>
        <taxon>Pseudomonadati</taxon>
        <taxon>Pseudomonadota</taxon>
        <taxon>Alphaproteobacteria</taxon>
        <taxon>Acetobacterales</taxon>
        <taxon>Roseomonadaceae</taxon>
        <taxon>Roseicella</taxon>
    </lineage>
</organism>
<dbReference type="PROSITE" id="PS51352">
    <property type="entry name" value="THIOREDOXIN_2"/>
    <property type="match status" value="1"/>
</dbReference>